<evidence type="ECO:0000256" key="1">
    <source>
        <dbReference type="ARBA" id="ARBA00023450"/>
    </source>
</evidence>
<dbReference type="GO" id="GO:0003676">
    <property type="term" value="F:nucleic acid binding"/>
    <property type="evidence" value="ECO:0007669"/>
    <property type="project" value="InterPro"/>
</dbReference>
<feature type="region of interest" description="Disordered" evidence="2">
    <location>
        <begin position="239"/>
        <end position="261"/>
    </location>
</feature>
<evidence type="ECO:0000256" key="2">
    <source>
        <dbReference type="SAM" id="MobiDB-lite"/>
    </source>
</evidence>
<evidence type="ECO:0000313" key="4">
    <source>
        <dbReference type="EMBL" id="SLM92471.1"/>
    </source>
</evidence>
<dbReference type="Pfam" id="PF02720">
    <property type="entry name" value="DUF222"/>
    <property type="match status" value="1"/>
</dbReference>
<comment type="similarity">
    <text evidence="1">Belongs to the Rv1128c/1148c/1588c/1702c/1945/3466 family.</text>
</comment>
<dbReference type="Proteomes" id="UP000195981">
    <property type="component" value="Unassembled WGS sequence"/>
</dbReference>
<dbReference type="InterPro" id="IPR003615">
    <property type="entry name" value="HNH_nuc"/>
</dbReference>
<gene>
    <name evidence="4" type="ORF">FM110_08345</name>
</gene>
<dbReference type="Gene3D" id="1.10.30.50">
    <property type="match status" value="1"/>
</dbReference>
<name>A0A1X6X1N5_9MICO</name>
<dbReference type="SMART" id="SM00507">
    <property type="entry name" value="HNHc"/>
    <property type="match status" value="1"/>
</dbReference>
<reference evidence="4 5" key="1">
    <citation type="submission" date="2017-02" db="EMBL/GenBank/DDBJ databases">
        <authorList>
            <person name="Peterson S.W."/>
        </authorList>
    </citation>
    <scope>NUCLEOTIDE SEQUENCE [LARGE SCALE GENOMIC DNA]</scope>
    <source>
        <strain evidence="4 5">CIP104813</strain>
    </source>
</reference>
<feature type="region of interest" description="Disordered" evidence="2">
    <location>
        <begin position="29"/>
        <end position="61"/>
    </location>
</feature>
<feature type="compositionally biased region" description="Gly residues" evidence="2">
    <location>
        <begin position="535"/>
        <end position="555"/>
    </location>
</feature>
<dbReference type="AlphaFoldDB" id="A0A1X6X1N5"/>
<feature type="domain" description="HNH nuclease" evidence="3">
    <location>
        <begin position="365"/>
        <end position="416"/>
    </location>
</feature>
<feature type="compositionally biased region" description="Basic and acidic residues" evidence="2">
    <location>
        <begin position="39"/>
        <end position="61"/>
    </location>
</feature>
<dbReference type="EMBL" id="FWFG01000068">
    <property type="protein sequence ID" value="SLM92471.1"/>
    <property type="molecule type" value="Genomic_DNA"/>
</dbReference>
<evidence type="ECO:0000313" key="5">
    <source>
        <dbReference type="Proteomes" id="UP000195981"/>
    </source>
</evidence>
<sequence length="566" mass="60219">MGGMTILAEDALRRESARAKGLEALDGLEVAEDTEAAEDTGKAEDTRASDEAGAERAHEAVGRRDAELLGTRIQAFAAHIAESTCELLLLVAEFDRREALRWYVGLKSVAHWLAWACSMSLPTAREHVRVARSLERMPRATEEFRAGRLSYSKIREMSRVADLVDEDALLEMARAMTASQLARTVAGFRAADGTRVQQEAVRDARWGVREDGMVEIRALLAPEAGAEVVAALELALEHDGHAPGQDDGAPPRAEAEGPPALGQRRADALLDVARAYSDTAPRDRSGDDRHLVVVHVDAAALARGASAVRHESAGARQRAGIEGLGPIEAATADRLACTGRIALALTGDEGEVLQLGRARRLASPAQRRALRIRWSACCFPGCDQTRHLDAHHVVPWSEGGRTDLDGLALLCRRHHVLVHEGGLHLVPTRDRRGAHADVHSAVAIGGVPVRAPFAVVDAEGRDAAARWPRGLEGRGLEGRGPAPLAAPVRESVGCDADDVDAARIFPTTGGWGFRLADAVTAMLTHRSGQRQDSNGGEGHSGAGGGQREGGEGSGRLCGTRPMSRAA</sequence>
<dbReference type="CDD" id="cd00085">
    <property type="entry name" value="HNHc"/>
    <property type="match status" value="1"/>
</dbReference>
<accession>A0A1X6X1N5</accession>
<evidence type="ECO:0000259" key="3">
    <source>
        <dbReference type="SMART" id="SM00507"/>
    </source>
</evidence>
<proteinExistence type="inferred from homology"/>
<organism evidence="4 5">
    <name type="scientific">Brachybacterium nesterenkovii</name>
    <dbReference type="NCBI Taxonomy" id="47847"/>
    <lineage>
        <taxon>Bacteria</taxon>
        <taxon>Bacillati</taxon>
        <taxon>Actinomycetota</taxon>
        <taxon>Actinomycetes</taxon>
        <taxon>Micrococcales</taxon>
        <taxon>Dermabacteraceae</taxon>
        <taxon>Brachybacterium</taxon>
    </lineage>
</organism>
<dbReference type="GO" id="GO:0004519">
    <property type="term" value="F:endonuclease activity"/>
    <property type="evidence" value="ECO:0007669"/>
    <property type="project" value="InterPro"/>
</dbReference>
<dbReference type="InterPro" id="IPR002711">
    <property type="entry name" value="HNH"/>
</dbReference>
<dbReference type="InterPro" id="IPR003870">
    <property type="entry name" value="DUF222"/>
</dbReference>
<dbReference type="Pfam" id="PF01844">
    <property type="entry name" value="HNH"/>
    <property type="match status" value="1"/>
</dbReference>
<feature type="compositionally biased region" description="Acidic residues" evidence="2">
    <location>
        <begin position="29"/>
        <end position="38"/>
    </location>
</feature>
<feature type="compositionally biased region" description="Low complexity" evidence="2">
    <location>
        <begin position="248"/>
        <end position="260"/>
    </location>
</feature>
<keyword evidence="5" id="KW-1185">Reference proteome</keyword>
<protein>
    <recommendedName>
        <fullName evidence="3">HNH nuclease domain-containing protein</fullName>
    </recommendedName>
</protein>
<feature type="region of interest" description="Disordered" evidence="2">
    <location>
        <begin position="525"/>
        <end position="566"/>
    </location>
</feature>
<dbReference type="GO" id="GO:0008270">
    <property type="term" value="F:zinc ion binding"/>
    <property type="evidence" value="ECO:0007669"/>
    <property type="project" value="InterPro"/>
</dbReference>